<dbReference type="GO" id="GO:0005524">
    <property type="term" value="F:ATP binding"/>
    <property type="evidence" value="ECO:0007669"/>
    <property type="project" value="UniProtKB-KW"/>
</dbReference>
<keyword evidence="6" id="KW-0418">Kinase</keyword>
<evidence type="ECO:0000313" key="13">
    <source>
        <dbReference type="EMBL" id="MCG5031575.1"/>
    </source>
</evidence>
<evidence type="ECO:0000256" key="1">
    <source>
        <dbReference type="ARBA" id="ARBA00000085"/>
    </source>
</evidence>
<dbReference type="PRINTS" id="PR00344">
    <property type="entry name" value="BCTRLSENSOR"/>
</dbReference>
<dbReference type="InterPro" id="IPR000014">
    <property type="entry name" value="PAS"/>
</dbReference>
<dbReference type="InterPro" id="IPR036890">
    <property type="entry name" value="HATPase_C_sf"/>
</dbReference>
<feature type="transmembrane region" description="Helical" evidence="9">
    <location>
        <begin position="31"/>
        <end position="54"/>
    </location>
</feature>
<dbReference type="PROSITE" id="PS50112">
    <property type="entry name" value="PAS"/>
    <property type="match status" value="1"/>
</dbReference>
<evidence type="ECO:0000256" key="5">
    <source>
        <dbReference type="ARBA" id="ARBA00022741"/>
    </source>
</evidence>
<name>A0ABS9MTK9_9BURK</name>
<dbReference type="InterPro" id="IPR035965">
    <property type="entry name" value="PAS-like_dom_sf"/>
</dbReference>
<evidence type="ECO:0000256" key="4">
    <source>
        <dbReference type="ARBA" id="ARBA00022679"/>
    </source>
</evidence>
<keyword evidence="7 13" id="KW-0067">ATP-binding</keyword>
<feature type="domain" description="PAS" evidence="11">
    <location>
        <begin position="311"/>
        <end position="358"/>
    </location>
</feature>
<dbReference type="RefSeq" id="WP_237979535.1">
    <property type="nucleotide sequence ID" value="NZ_JAKNCT010000011.1"/>
</dbReference>
<evidence type="ECO:0000259" key="12">
    <source>
        <dbReference type="PROSITE" id="PS50113"/>
    </source>
</evidence>
<dbReference type="InterPro" id="IPR005467">
    <property type="entry name" value="His_kinase_dom"/>
</dbReference>
<evidence type="ECO:0000256" key="6">
    <source>
        <dbReference type="ARBA" id="ARBA00022777"/>
    </source>
</evidence>
<feature type="domain" description="PAC" evidence="12">
    <location>
        <begin position="380"/>
        <end position="432"/>
    </location>
</feature>
<gene>
    <name evidence="13" type="ORF">MAF45_08990</name>
</gene>
<keyword evidence="4" id="KW-0808">Transferase</keyword>
<dbReference type="InterPro" id="IPR003594">
    <property type="entry name" value="HATPase_dom"/>
</dbReference>
<keyword evidence="3" id="KW-0597">Phosphoprotein</keyword>
<dbReference type="EC" id="2.7.13.3" evidence="2"/>
<dbReference type="Pfam" id="PF00512">
    <property type="entry name" value="HisKA"/>
    <property type="match status" value="1"/>
</dbReference>
<dbReference type="InterPro" id="IPR003661">
    <property type="entry name" value="HisK_dim/P_dom"/>
</dbReference>
<keyword evidence="9" id="KW-0812">Transmembrane</keyword>
<dbReference type="PANTHER" id="PTHR43065:SF10">
    <property type="entry name" value="PEROXIDE STRESS-ACTIVATED HISTIDINE KINASE MAK3"/>
    <property type="match status" value="1"/>
</dbReference>
<evidence type="ECO:0000256" key="2">
    <source>
        <dbReference type="ARBA" id="ARBA00012438"/>
    </source>
</evidence>
<keyword evidence="14" id="KW-1185">Reference proteome</keyword>
<evidence type="ECO:0000259" key="11">
    <source>
        <dbReference type="PROSITE" id="PS50112"/>
    </source>
</evidence>
<accession>A0ABS9MTK9</accession>
<dbReference type="SUPFAM" id="SSF55785">
    <property type="entry name" value="PYP-like sensor domain (PAS domain)"/>
    <property type="match status" value="2"/>
</dbReference>
<evidence type="ECO:0000259" key="10">
    <source>
        <dbReference type="PROSITE" id="PS50109"/>
    </source>
</evidence>
<dbReference type="InterPro" id="IPR036097">
    <property type="entry name" value="HisK_dim/P_sf"/>
</dbReference>
<feature type="domain" description="Histidine kinase" evidence="10">
    <location>
        <begin position="563"/>
        <end position="777"/>
    </location>
</feature>
<evidence type="ECO:0000313" key="14">
    <source>
        <dbReference type="Proteomes" id="UP001297600"/>
    </source>
</evidence>
<reference evidence="13 14" key="1">
    <citation type="submission" date="2022-02" db="EMBL/GenBank/DDBJ databases">
        <title>Mesosutterella porci, a novel member of the family Sutterellaceae from pig feces.</title>
        <authorList>
            <person name="Wylensek D."/>
            <person name="Clavel T."/>
        </authorList>
    </citation>
    <scope>NUCLEOTIDE SEQUENCE [LARGE SCALE GENOMIC DNA]</scope>
    <source>
        <strain evidence="14">oilRF-744-wt-GAM-9</strain>
    </source>
</reference>
<dbReference type="PROSITE" id="PS50109">
    <property type="entry name" value="HIS_KIN"/>
    <property type="match status" value="1"/>
</dbReference>
<evidence type="ECO:0000256" key="3">
    <source>
        <dbReference type="ARBA" id="ARBA00022553"/>
    </source>
</evidence>
<dbReference type="Proteomes" id="UP001297600">
    <property type="component" value="Unassembled WGS sequence"/>
</dbReference>
<keyword evidence="9" id="KW-1133">Transmembrane helix</keyword>
<dbReference type="EMBL" id="JAKNCT010000011">
    <property type="protein sequence ID" value="MCG5031575.1"/>
    <property type="molecule type" value="Genomic_DNA"/>
</dbReference>
<dbReference type="InterPro" id="IPR000700">
    <property type="entry name" value="PAS-assoc_C"/>
</dbReference>
<comment type="catalytic activity">
    <reaction evidence="1">
        <text>ATP + protein L-histidine = ADP + protein N-phospho-L-histidine.</text>
        <dbReference type="EC" id="2.7.13.3"/>
    </reaction>
</comment>
<comment type="caution">
    <text evidence="13">The sequence shown here is derived from an EMBL/GenBank/DDBJ whole genome shotgun (WGS) entry which is preliminary data.</text>
</comment>
<proteinExistence type="predicted"/>
<keyword evidence="5" id="KW-0547">Nucleotide-binding</keyword>
<dbReference type="SMART" id="SM00387">
    <property type="entry name" value="HATPase_c"/>
    <property type="match status" value="1"/>
</dbReference>
<keyword evidence="8" id="KW-0902">Two-component regulatory system</keyword>
<dbReference type="SMART" id="SM00388">
    <property type="entry name" value="HisKA"/>
    <property type="match status" value="1"/>
</dbReference>
<dbReference type="SUPFAM" id="SSF47384">
    <property type="entry name" value="Homodimeric domain of signal transducing histidine kinase"/>
    <property type="match status" value="1"/>
</dbReference>
<dbReference type="Pfam" id="PF13426">
    <property type="entry name" value="PAS_9"/>
    <property type="match status" value="1"/>
</dbReference>
<evidence type="ECO:0000256" key="7">
    <source>
        <dbReference type="ARBA" id="ARBA00022840"/>
    </source>
</evidence>
<evidence type="ECO:0000256" key="9">
    <source>
        <dbReference type="SAM" id="Phobius"/>
    </source>
</evidence>
<organism evidence="13 14">
    <name type="scientific">Mesosutterella porci</name>
    <dbReference type="NCBI Taxonomy" id="2915351"/>
    <lineage>
        <taxon>Bacteria</taxon>
        <taxon>Pseudomonadati</taxon>
        <taxon>Pseudomonadota</taxon>
        <taxon>Betaproteobacteria</taxon>
        <taxon>Burkholderiales</taxon>
        <taxon>Sutterellaceae</taxon>
        <taxon>Mesosutterella</taxon>
    </lineage>
</organism>
<dbReference type="Pfam" id="PF02518">
    <property type="entry name" value="HATPase_c"/>
    <property type="match status" value="1"/>
</dbReference>
<dbReference type="Gene3D" id="3.30.565.10">
    <property type="entry name" value="Histidine kinase-like ATPase, C-terminal domain"/>
    <property type="match status" value="1"/>
</dbReference>
<dbReference type="PROSITE" id="PS50113">
    <property type="entry name" value="PAC"/>
    <property type="match status" value="1"/>
</dbReference>
<sequence>MEKSSFRIFQAFRKKTYTGLSKPGEISTNNFSFYATWLALGIILAVFIVSAMYVSQMYKTTERRAVVQSAELLAETVDARLSTTREAVSRFSFGFQHRSDWINSSNTPAIAKRLLNSRPEIVELSILNGQGLSVMSFASNYAFEALSLPPGLTLSNPDTLDTLAKARASGTALFSTPYFIENGKTSYIDLVVPAAVKSNIIIARISLPALMHQLVPSSLASSAYLSLDLNGKSILASAPEKQGTTAPFSLHLPPLPPAVTLSVAPYSRPLLFTRDASTVAILGLGAALLVAFLGLITFQLRQRRTSRRLITESAIRSAISESIASGLKVTDKEGRVFYVNKAYTQLFRTPEKDLIGTSPEAPEWLKLKLGSGKADSPNGFHFNTTARRSDSTKFDASITITSLIDEKGKQIGWLEMVSDITEAKKIADELARNRERITKVLDSIDSAVSVLGNRSGTDQLLYANPTYSALWGTNPGPHLALLQALPRQSSPGETRFGTVLLDSTGQWFEVRERELLWTDGESAKLQIATDITEKKKNEELMAQQEKKAELSSRLMTMGEMASSLAHELNQPLGAITNYASAALTLVQMKKLTVENCTEAFAKISRQAERAASIIKRIRSFAKRTAPEMQAVSVSRLVEETMELALIQAKKRHASIRTEIEEHLPDVVCDSVMVEQVLLNLLKNGMEAAEPCKDHTITLRISKASSQQVLFEVADHGPGISPETKEKLFEPFFSTKSEGMGIGLNICRSIAEMHGGTLKVEDNPGGGAVFKFTLPTKPENDSGS</sequence>
<protein>
    <recommendedName>
        <fullName evidence="2">histidine kinase</fullName>
        <ecNumber evidence="2">2.7.13.3</ecNumber>
    </recommendedName>
</protein>
<dbReference type="SUPFAM" id="SSF55874">
    <property type="entry name" value="ATPase domain of HSP90 chaperone/DNA topoisomerase II/histidine kinase"/>
    <property type="match status" value="1"/>
</dbReference>
<dbReference type="Gene3D" id="3.30.450.20">
    <property type="entry name" value="PAS domain"/>
    <property type="match status" value="1"/>
</dbReference>
<evidence type="ECO:0000256" key="8">
    <source>
        <dbReference type="ARBA" id="ARBA00023012"/>
    </source>
</evidence>
<feature type="transmembrane region" description="Helical" evidence="9">
    <location>
        <begin position="276"/>
        <end position="298"/>
    </location>
</feature>
<dbReference type="CDD" id="cd00130">
    <property type="entry name" value="PAS"/>
    <property type="match status" value="1"/>
</dbReference>
<dbReference type="Gene3D" id="1.10.287.130">
    <property type="match status" value="1"/>
</dbReference>
<dbReference type="CDD" id="cd00082">
    <property type="entry name" value="HisKA"/>
    <property type="match status" value="1"/>
</dbReference>
<dbReference type="NCBIfam" id="TIGR00229">
    <property type="entry name" value="sensory_box"/>
    <property type="match status" value="1"/>
</dbReference>
<dbReference type="InterPro" id="IPR004358">
    <property type="entry name" value="Sig_transdc_His_kin-like_C"/>
</dbReference>
<keyword evidence="9" id="KW-0472">Membrane</keyword>
<dbReference type="PANTHER" id="PTHR43065">
    <property type="entry name" value="SENSOR HISTIDINE KINASE"/>
    <property type="match status" value="1"/>
</dbReference>